<dbReference type="InterPro" id="IPR053278">
    <property type="entry name" value="Pre-60S_factor_ECM1"/>
</dbReference>
<keyword evidence="3" id="KW-0813">Transport</keyword>
<dbReference type="PANTHER" id="PTHR28280">
    <property type="entry name" value="SHUTTLING PRE-60S FACTOR ECM1"/>
    <property type="match status" value="1"/>
</dbReference>
<dbReference type="Pfam" id="PF09135">
    <property type="entry name" value="Alb1"/>
    <property type="match status" value="1"/>
</dbReference>
<evidence type="ECO:0000256" key="5">
    <source>
        <dbReference type="ARBA" id="ARBA00022517"/>
    </source>
</evidence>
<organism evidence="8 9">
    <name type="scientific">Nothophoma quercina</name>
    <dbReference type="NCBI Taxonomy" id="749835"/>
    <lineage>
        <taxon>Eukaryota</taxon>
        <taxon>Fungi</taxon>
        <taxon>Dikarya</taxon>
        <taxon>Ascomycota</taxon>
        <taxon>Pezizomycotina</taxon>
        <taxon>Dothideomycetes</taxon>
        <taxon>Pleosporomycetidae</taxon>
        <taxon>Pleosporales</taxon>
        <taxon>Pleosporineae</taxon>
        <taxon>Didymellaceae</taxon>
        <taxon>Nothophoma</taxon>
    </lineage>
</organism>
<feature type="compositionally biased region" description="Basic and acidic residues" evidence="7">
    <location>
        <begin position="29"/>
        <end position="51"/>
    </location>
</feature>
<dbReference type="Proteomes" id="UP001521222">
    <property type="component" value="Unassembled WGS sequence"/>
</dbReference>
<accession>A0ABR3QQ75</accession>
<name>A0ABR3QQ75_9PLEO</name>
<dbReference type="InterPro" id="IPR022784">
    <property type="entry name" value="Ribosome_bgen_Alb1"/>
</dbReference>
<evidence type="ECO:0000313" key="8">
    <source>
        <dbReference type="EMBL" id="KAL1594238.1"/>
    </source>
</evidence>
<evidence type="ECO:0000256" key="2">
    <source>
        <dbReference type="ARBA" id="ARBA00004496"/>
    </source>
</evidence>
<evidence type="ECO:0000256" key="6">
    <source>
        <dbReference type="ARBA" id="ARBA00023242"/>
    </source>
</evidence>
<reference evidence="8 9" key="1">
    <citation type="submission" date="2024-02" db="EMBL/GenBank/DDBJ databases">
        <title>De novo assembly and annotation of 12 fungi associated with fruit tree decline syndrome in Ontario, Canada.</title>
        <authorList>
            <person name="Sulman M."/>
            <person name="Ellouze W."/>
            <person name="Ilyukhin E."/>
        </authorList>
    </citation>
    <scope>NUCLEOTIDE SEQUENCE [LARGE SCALE GENOMIC DNA]</scope>
    <source>
        <strain evidence="8 9">M97-236</strain>
    </source>
</reference>
<evidence type="ECO:0000256" key="7">
    <source>
        <dbReference type="SAM" id="MobiDB-lite"/>
    </source>
</evidence>
<comment type="caution">
    <text evidence="8">The sequence shown here is derived from an EMBL/GenBank/DDBJ whole genome shotgun (WGS) entry which is preliminary data.</text>
</comment>
<evidence type="ECO:0000313" key="9">
    <source>
        <dbReference type="Proteomes" id="UP001521222"/>
    </source>
</evidence>
<evidence type="ECO:0000256" key="3">
    <source>
        <dbReference type="ARBA" id="ARBA00022448"/>
    </source>
</evidence>
<protein>
    <recommendedName>
        <fullName evidence="10">Alb1-domain-containing protein</fullName>
    </recommendedName>
</protein>
<evidence type="ECO:0008006" key="10">
    <source>
        <dbReference type="Google" id="ProtNLM"/>
    </source>
</evidence>
<evidence type="ECO:0000256" key="1">
    <source>
        <dbReference type="ARBA" id="ARBA00004123"/>
    </source>
</evidence>
<feature type="compositionally biased region" description="Basic residues" evidence="7">
    <location>
        <begin position="1"/>
        <end position="20"/>
    </location>
</feature>
<feature type="region of interest" description="Disordered" evidence="7">
    <location>
        <begin position="1"/>
        <end position="73"/>
    </location>
</feature>
<feature type="region of interest" description="Disordered" evidence="7">
    <location>
        <begin position="135"/>
        <end position="180"/>
    </location>
</feature>
<feature type="compositionally biased region" description="Basic residues" evidence="7">
    <location>
        <begin position="62"/>
        <end position="73"/>
    </location>
</feature>
<keyword evidence="9" id="KW-1185">Reference proteome</keyword>
<dbReference type="PANTHER" id="PTHR28280:SF1">
    <property type="entry name" value="SHUTTLING PRE-60S FACTOR ECM1"/>
    <property type="match status" value="1"/>
</dbReference>
<sequence>MAKTAKLKKKQAAPHSRAARRAASPSIDLPKDLKTKTRDSHSPSRPSEAKHHVLSTQNAGISKKKGSNLKRAQRVRAQKAMERAADDMDKWELKKAKSIQKAATIKERAKQWEDVNVEGKEKKKSAFAVLAEGGEEGKNGRAWAGIGDEKMDEAAVQDDGRAAEKTTTSVAEPVEEDELL</sequence>
<dbReference type="EMBL" id="JAKIXB020000036">
    <property type="protein sequence ID" value="KAL1594238.1"/>
    <property type="molecule type" value="Genomic_DNA"/>
</dbReference>
<keyword evidence="6" id="KW-0539">Nucleus</keyword>
<keyword evidence="4" id="KW-0963">Cytoplasm</keyword>
<keyword evidence="5" id="KW-0690">Ribosome biogenesis</keyword>
<gene>
    <name evidence="8" type="ORF">SLS59_008861</name>
</gene>
<evidence type="ECO:0000256" key="4">
    <source>
        <dbReference type="ARBA" id="ARBA00022490"/>
    </source>
</evidence>
<feature type="compositionally biased region" description="Basic and acidic residues" evidence="7">
    <location>
        <begin position="147"/>
        <end position="164"/>
    </location>
</feature>
<comment type="subcellular location">
    <subcellularLocation>
        <location evidence="2">Cytoplasm</location>
    </subcellularLocation>
    <subcellularLocation>
        <location evidence="1">Nucleus</location>
    </subcellularLocation>
</comment>
<proteinExistence type="predicted"/>